<reference evidence="5 8" key="1">
    <citation type="submission" date="2014-04" db="EMBL/GenBank/DDBJ databases">
        <title>Variable characteristics of bacteriocin-producing Streptococcus salivarius strains isolated from Malaysian subjects.</title>
        <authorList>
            <person name="Philip K."/>
            <person name="Barbour A."/>
        </authorList>
    </citation>
    <scope>NUCLEOTIDE SEQUENCE [LARGE SCALE GENOMIC DNA]</scope>
    <source>
        <strain evidence="5 8">NU10</strain>
    </source>
</reference>
<evidence type="ECO:0000256" key="3">
    <source>
        <dbReference type="ARBA" id="ARBA00023163"/>
    </source>
</evidence>
<dbReference type="EMBL" id="JJMT01000026">
    <property type="protein sequence ID" value="KEO43761.1"/>
    <property type="molecule type" value="Genomic_DNA"/>
</dbReference>
<evidence type="ECO:0000313" key="7">
    <source>
        <dbReference type="EMBL" id="PZD55444.1"/>
    </source>
</evidence>
<name>A0A074JE19_STRSL</name>
<evidence type="ECO:0000256" key="1">
    <source>
        <dbReference type="ARBA" id="ARBA00023015"/>
    </source>
</evidence>
<dbReference type="GO" id="GO:0003677">
    <property type="term" value="F:DNA binding"/>
    <property type="evidence" value="ECO:0007669"/>
    <property type="project" value="UniProtKB-KW"/>
</dbReference>
<dbReference type="SUPFAM" id="SSF46785">
    <property type="entry name" value="Winged helix' DNA-binding domain"/>
    <property type="match status" value="1"/>
</dbReference>
<dbReference type="GO" id="GO:0003700">
    <property type="term" value="F:DNA-binding transcription factor activity"/>
    <property type="evidence" value="ECO:0007669"/>
    <property type="project" value="InterPro"/>
</dbReference>
<dbReference type="RefSeq" id="WP_037603199.1">
    <property type="nucleotide sequence ID" value="NZ_JADOZZ010000003.1"/>
</dbReference>
<evidence type="ECO:0000313" key="6">
    <source>
        <dbReference type="EMBL" id="MDB8613381.1"/>
    </source>
</evidence>
<evidence type="ECO:0000259" key="4">
    <source>
        <dbReference type="PROSITE" id="PS50995"/>
    </source>
</evidence>
<feature type="domain" description="HTH marR-type" evidence="4">
    <location>
        <begin position="1"/>
        <end position="140"/>
    </location>
</feature>
<dbReference type="InterPro" id="IPR011991">
    <property type="entry name" value="ArsR-like_HTH"/>
</dbReference>
<protein>
    <submittedName>
        <fullName evidence="5 7">Transcriptional regulator</fullName>
    </submittedName>
</protein>
<dbReference type="SMART" id="SM00347">
    <property type="entry name" value="HTH_MARR"/>
    <property type="match status" value="1"/>
</dbReference>
<dbReference type="InterPro" id="IPR036390">
    <property type="entry name" value="WH_DNA-bd_sf"/>
</dbReference>
<keyword evidence="1" id="KW-0805">Transcription regulation</keyword>
<dbReference type="PROSITE" id="PS01117">
    <property type="entry name" value="HTH_MARR_1"/>
    <property type="match status" value="1"/>
</dbReference>
<dbReference type="PANTHER" id="PTHR42756">
    <property type="entry name" value="TRANSCRIPTIONAL REGULATOR, MARR"/>
    <property type="match status" value="1"/>
</dbReference>
<dbReference type="EMBL" id="JAQMJT010000002">
    <property type="protein sequence ID" value="MDB8613381.1"/>
    <property type="molecule type" value="Genomic_DNA"/>
</dbReference>
<dbReference type="PANTHER" id="PTHR42756:SF1">
    <property type="entry name" value="TRANSCRIPTIONAL REPRESSOR OF EMRAB OPERON"/>
    <property type="match status" value="1"/>
</dbReference>
<dbReference type="Proteomes" id="UP000027855">
    <property type="component" value="Unassembled WGS sequence"/>
</dbReference>
<reference evidence="6" key="3">
    <citation type="submission" date="2023-01" db="EMBL/GenBank/DDBJ databases">
        <title>Human gut microbiome strain richness.</title>
        <authorList>
            <person name="Chen-Liaw A."/>
        </authorList>
    </citation>
    <scope>NUCLEOTIDE SEQUENCE</scope>
    <source>
        <strain evidence="6">1001095st1_G4_1001095IJ_161003</strain>
    </source>
</reference>
<dbReference type="Proteomes" id="UP001210204">
    <property type="component" value="Unassembled WGS sequence"/>
</dbReference>
<evidence type="ECO:0000256" key="2">
    <source>
        <dbReference type="ARBA" id="ARBA00023125"/>
    </source>
</evidence>
<reference evidence="7 9" key="2">
    <citation type="submission" date="2017-08" db="EMBL/GenBank/DDBJ databases">
        <title>Streptococcus salivarius strain HS0302 Genome.</title>
        <authorList>
            <person name="Smith J."/>
            <person name="Deng P."/>
            <person name="Geng M."/>
        </authorList>
    </citation>
    <scope>NUCLEOTIDE SEQUENCE [LARGE SCALE GENOMIC DNA]</scope>
    <source>
        <strain evidence="7 9">HS0302</strain>
    </source>
</reference>
<dbReference type="Gene3D" id="1.10.10.10">
    <property type="entry name" value="Winged helix-like DNA-binding domain superfamily/Winged helix DNA-binding domain"/>
    <property type="match status" value="1"/>
</dbReference>
<organism evidence="5 8">
    <name type="scientific">Streptococcus salivarius</name>
    <dbReference type="NCBI Taxonomy" id="1304"/>
    <lineage>
        <taxon>Bacteria</taxon>
        <taxon>Bacillati</taxon>
        <taxon>Bacillota</taxon>
        <taxon>Bacilli</taxon>
        <taxon>Lactobacillales</taxon>
        <taxon>Streptococcaceae</taxon>
        <taxon>Streptococcus</taxon>
    </lineage>
</organism>
<evidence type="ECO:0000313" key="9">
    <source>
        <dbReference type="Proteomes" id="UP000248776"/>
    </source>
</evidence>
<dbReference type="PROSITE" id="PS50995">
    <property type="entry name" value="HTH_MARR_2"/>
    <property type="match status" value="1"/>
</dbReference>
<dbReference type="InterPro" id="IPR000835">
    <property type="entry name" value="HTH_MarR-typ"/>
</dbReference>
<proteinExistence type="predicted"/>
<dbReference type="AlphaFoldDB" id="A0A074JE19"/>
<keyword evidence="2" id="KW-0238">DNA-binding</keyword>
<comment type="caution">
    <text evidence="5">The sequence shown here is derived from an EMBL/GenBank/DDBJ whole genome shotgun (WGS) entry which is preliminary data.</text>
</comment>
<sequence>MDKMQGGYQALQIRLLNGRIFQKLLSKEPDAQYRSEQGKILTVLWQKEQGRATATDIALTTGLANNTLTSMIKKLVEQGLVKIEQSDQDKRKKFVVLTDLGWTQKEIGDRVSQELGEIFYQGFSDNEIQEFEEYQERIISNLKAKEKEL</sequence>
<evidence type="ECO:0000313" key="8">
    <source>
        <dbReference type="Proteomes" id="UP000027855"/>
    </source>
</evidence>
<dbReference type="CDD" id="cd00090">
    <property type="entry name" value="HTH_ARSR"/>
    <property type="match status" value="1"/>
</dbReference>
<evidence type="ECO:0000313" key="5">
    <source>
        <dbReference type="EMBL" id="KEO43761.1"/>
    </source>
</evidence>
<gene>
    <name evidence="7" type="ORF">CKU37_09590</name>
    <name evidence="5" type="ORF">DL07_06330</name>
    <name evidence="6" type="ORF">PNU26_03050</name>
</gene>
<dbReference type="InterPro" id="IPR023187">
    <property type="entry name" value="Tscrpt_reg_MarR-type_CS"/>
</dbReference>
<accession>A0A074JE19</accession>
<dbReference type="InterPro" id="IPR036388">
    <property type="entry name" value="WH-like_DNA-bd_sf"/>
</dbReference>
<dbReference type="Proteomes" id="UP000248776">
    <property type="component" value="Unassembled WGS sequence"/>
</dbReference>
<keyword evidence="3" id="KW-0804">Transcription</keyword>
<dbReference type="EMBL" id="NSIW01000019">
    <property type="protein sequence ID" value="PZD55444.1"/>
    <property type="molecule type" value="Genomic_DNA"/>
</dbReference>
<dbReference type="Pfam" id="PF01047">
    <property type="entry name" value="MarR"/>
    <property type="match status" value="1"/>
</dbReference>